<dbReference type="Proteomes" id="UP000001595">
    <property type="component" value="Chromosome 1"/>
</dbReference>
<dbReference type="GO" id="GO:0030250">
    <property type="term" value="F:guanylate cyclase activator activity"/>
    <property type="evidence" value="ECO:0007669"/>
    <property type="project" value="InterPro"/>
</dbReference>
<dbReference type="InterPro" id="IPR000879">
    <property type="entry name" value="Guanylin"/>
</dbReference>
<evidence type="ECO:0000256" key="5">
    <source>
        <dbReference type="ARBA" id="ARBA00023157"/>
    </source>
</evidence>
<accession>A0A8I5T5H5</accession>
<dbReference type="Pfam" id="PF02058">
    <property type="entry name" value="Guanylin"/>
    <property type="match status" value="1"/>
</dbReference>
<dbReference type="Ensembl" id="ENSPPYT00000061122.1">
    <property type="protein sequence ID" value="ENSPPYP00000025380.1"/>
    <property type="gene ID" value="ENSPPYG00000001473.2"/>
</dbReference>
<evidence type="ECO:0000256" key="8">
    <source>
        <dbReference type="ARBA" id="ARBA00042142"/>
    </source>
</evidence>
<evidence type="ECO:0000313" key="10">
    <source>
        <dbReference type="Proteomes" id="UP000001595"/>
    </source>
</evidence>
<keyword evidence="3" id="KW-0964">Secreted</keyword>
<keyword evidence="5" id="KW-1015">Disulfide bond</keyword>
<sequence length="180" mass="20100">MVFLELHTHFLHSPYNMQNLQVPECPASRSQARTWGLNSAPHSAPQWIAWLPYATNTACEHHWAGPEPAWGAQPGSRLQPGLMLWASLFQDGNFSFSLESVKKLKDLQEPQEPRVGKLRKFAPIPGEPVVPILCSNPNFPEELKPLCKKPNAQEILQRLEEIAEDPSTCEICAYAACTGC</sequence>
<dbReference type="PRINTS" id="PR00774">
    <property type="entry name" value="GUANYLIN"/>
</dbReference>
<organism evidence="9 10">
    <name type="scientific">Pongo abelii</name>
    <name type="common">Sumatran orangutan</name>
    <name type="synonym">Pongo pygmaeus abelii</name>
    <dbReference type="NCBI Taxonomy" id="9601"/>
    <lineage>
        <taxon>Eukaryota</taxon>
        <taxon>Metazoa</taxon>
        <taxon>Chordata</taxon>
        <taxon>Craniata</taxon>
        <taxon>Vertebrata</taxon>
        <taxon>Euteleostomi</taxon>
        <taxon>Mammalia</taxon>
        <taxon>Eutheria</taxon>
        <taxon>Euarchontoglires</taxon>
        <taxon>Primates</taxon>
        <taxon>Haplorrhini</taxon>
        <taxon>Catarrhini</taxon>
        <taxon>Hominidae</taxon>
        <taxon>Pongo</taxon>
    </lineage>
</organism>
<dbReference type="PANTHER" id="PTHR11318">
    <property type="entry name" value="GUANYLIN FAMILY MEMBER"/>
    <property type="match status" value="1"/>
</dbReference>
<dbReference type="FunFam" id="3.90.1450.10:FF:000002">
    <property type="entry name" value="Guanylate cyclase activator 2A"/>
    <property type="match status" value="1"/>
</dbReference>
<dbReference type="GO" id="GO:0005576">
    <property type="term" value="C:extracellular region"/>
    <property type="evidence" value="ECO:0007669"/>
    <property type="project" value="UniProtKB-SubCell"/>
</dbReference>
<comment type="function">
    <text evidence="6">Endogenous activator of intestinal guanylate cyclase. It stimulates this enzyme through the same receptor binding region as the heat-stable enterotoxins.</text>
</comment>
<name>A0A8I5T5H5_PONAB</name>
<evidence type="ECO:0000313" key="9">
    <source>
        <dbReference type="Ensembl" id="ENSPPYP00000025380.1"/>
    </source>
</evidence>
<evidence type="ECO:0000256" key="2">
    <source>
        <dbReference type="ARBA" id="ARBA00009883"/>
    </source>
</evidence>
<evidence type="ECO:0000256" key="6">
    <source>
        <dbReference type="ARBA" id="ARBA00037392"/>
    </source>
</evidence>
<evidence type="ECO:0000256" key="4">
    <source>
        <dbReference type="ARBA" id="ARBA00022729"/>
    </source>
</evidence>
<keyword evidence="4" id="KW-0732">Signal</keyword>
<dbReference type="AlphaFoldDB" id="A0A8I5T5H5"/>
<evidence type="ECO:0000256" key="1">
    <source>
        <dbReference type="ARBA" id="ARBA00004613"/>
    </source>
</evidence>
<dbReference type="Gene3D" id="3.90.1450.10">
    <property type="entry name" value="Guanylin"/>
    <property type="match status" value="1"/>
</dbReference>
<dbReference type="GeneTree" id="ENSGT00940000154436"/>
<reference evidence="9" key="3">
    <citation type="submission" date="2025-09" db="UniProtKB">
        <authorList>
            <consortium name="Ensembl"/>
        </authorList>
    </citation>
    <scope>IDENTIFICATION</scope>
</reference>
<keyword evidence="10" id="KW-1185">Reference proteome</keyword>
<dbReference type="SUPFAM" id="SSF89890">
    <property type="entry name" value="Proguanylin"/>
    <property type="match status" value="1"/>
</dbReference>
<reference evidence="9 10" key="1">
    <citation type="submission" date="2008-02" db="EMBL/GenBank/DDBJ databases">
        <title>A 6x draft sequence assembly of the Pongo pygmaeus abelii genome.</title>
        <authorList>
            <person name="Wilson R.K."/>
            <person name="Mardis E."/>
        </authorList>
    </citation>
    <scope>NUCLEOTIDE SEQUENCE [LARGE SCALE GENOMIC DNA]</scope>
</reference>
<dbReference type="PANTHER" id="PTHR11318:SF3">
    <property type="entry name" value="GUANYLIN"/>
    <property type="match status" value="1"/>
</dbReference>
<evidence type="ECO:0000256" key="3">
    <source>
        <dbReference type="ARBA" id="ARBA00022525"/>
    </source>
</evidence>
<evidence type="ECO:0000256" key="7">
    <source>
        <dbReference type="ARBA" id="ARBA00041143"/>
    </source>
</evidence>
<comment type="similarity">
    <text evidence="2">Belongs to the guanylin family.</text>
</comment>
<reference evidence="9" key="2">
    <citation type="submission" date="2025-08" db="UniProtKB">
        <authorList>
            <consortium name="Ensembl"/>
        </authorList>
    </citation>
    <scope>IDENTIFICATION</scope>
</reference>
<protein>
    <recommendedName>
        <fullName evidence="7">Guanylin</fullName>
    </recommendedName>
    <alternativeName>
        <fullName evidence="8">Guanylate cyclase activator 2A</fullName>
    </alternativeName>
</protein>
<comment type="subcellular location">
    <subcellularLocation>
        <location evidence="1">Secreted</location>
    </subcellularLocation>
</comment>
<dbReference type="InterPro" id="IPR036382">
    <property type="entry name" value="Guanylin_sf"/>
</dbReference>
<proteinExistence type="inferred from homology"/>